<keyword evidence="3" id="KW-1185">Reference proteome</keyword>
<protein>
    <submittedName>
        <fullName evidence="2">Uncharacterized protein</fullName>
    </submittedName>
</protein>
<comment type="caution">
    <text evidence="2">The sequence shown here is derived from an EMBL/GenBank/DDBJ whole genome shotgun (WGS) entry which is preliminary data.</text>
</comment>
<reference evidence="2" key="1">
    <citation type="submission" date="2023-10" db="EMBL/GenBank/DDBJ databases">
        <title>Genome assembly of Pristionchus species.</title>
        <authorList>
            <person name="Yoshida K."/>
            <person name="Sommer R.J."/>
        </authorList>
    </citation>
    <scope>NUCLEOTIDE SEQUENCE</scope>
    <source>
        <strain evidence="2">RS5133</strain>
    </source>
</reference>
<dbReference type="PANTHER" id="PTHR10257">
    <property type="entry name" value="SERINE/THREONINE PROTEIN PHOSPHATASE 2A PP2A REGULATORY SUBUNIT B"/>
    <property type="match status" value="1"/>
</dbReference>
<dbReference type="SUPFAM" id="SSF48371">
    <property type="entry name" value="ARM repeat"/>
    <property type="match status" value="1"/>
</dbReference>
<dbReference type="InterPro" id="IPR011989">
    <property type="entry name" value="ARM-like"/>
</dbReference>
<dbReference type="GO" id="GO:0072542">
    <property type="term" value="F:protein phosphatase activator activity"/>
    <property type="evidence" value="ECO:0007669"/>
    <property type="project" value="TreeGrafter"/>
</dbReference>
<dbReference type="InterPro" id="IPR002554">
    <property type="entry name" value="PP2A_B56"/>
</dbReference>
<name>A0AAV5UYV0_9BILA</name>
<dbReference type="GO" id="GO:0007165">
    <property type="term" value="P:signal transduction"/>
    <property type="evidence" value="ECO:0007669"/>
    <property type="project" value="InterPro"/>
</dbReference>
<organism evidence="2 3">
    <name type="scientific">Pristionchus fissidentatus</name>
    <dbReference type="NCBI Taxonomy" id="1538716"/>
    <lineage>
        <taxon>Eukaryota</taxon>
        <taxon>Metazoa</taxon>
        <taxon>Ecdysozoa</taxon>
        <taxon>Nematoda</taxon>
        <taxon>Chromadorea</taxon>
        <taxon>Rhabditida</taxon>
        <taxon>Rhabditina</taxon>
        <taxon>Diplogasteromorpha</taxon>
        <taxon>Diplogasteroidea</taxon>
        <taxon>Neodiplogasteridae</taxon>
        <taxon>Pristionchus</taxon>
    </lineage>
</organism>
<gene>
    <name evidence="2" type="ORF">PFISCL1PPCAC_3059</name>
</gene>
<evidence type="ECO:0000256" key="1">
    <source>
        <dbReference type="ARBA" id="ARBA00009745"/>
    </source>
</evidence>
<sequence length="152" mass="18008">MKPLFMQIARCVRTANSRVAERALYYWNNEYVMSLIEENAQVILMLIFPALYKNSKSHWNKTIHGLIYNTLKLSMEINQKLFDECSQHYAKERERERDKQLKNEQMWEKIETNAKANPLFATVTPLFHYPDGDMPVMVKRTVVEEGYGRESI</sequence>
<evidence type="ECO:0000313" key="3">
    <source>
        <dbReference type="Proteomes" id="UP001432322"/>
    </source>
</evidence>
<dbReference type="Gene3D" id="1.25.10.10">
    <property type="entry name" value="Leucine-rich Repeat Variant"/>
    <property type="match status" value="1"/>
</dbReference>
<comment type="similarity">
    <text evidence="1">Belongs to the phosphatase 2A regulatory subunit B56 family.</text>
</comment>
<proteinExistence type="inferred from homology"/>
<dbReference type="Proteomes" id="UP001432322">
    <property type="component" value="Unassembled WGS sequence"/>
</dbReference>
<dbReference type="EMBL" id="BTSY01000001">
    <property type="protein sequence ID" value="GMT11762.1"/>
    <property type="molecule type" value="Genomic_DNA"/>
</dbReference>
<dbReference type="GO" id="GO:0000159">
    <property type="term" value="C:protein phosphatase type 2A complex"/>
    <property type="evidence" value="ECO:0007669"/>
    <property type="project" value="InterPro"/>
</dbReference>
<dbReference type="GO" id="GO:0005829">
    <property type="term" value="C:cytosol"/>
    <property type="evidence" value="ECO:0007669"/>
    <property type="project" value="TreeGrafter"/>
</dbReference>
<evidence type="ECO:0000313" key="2">
    <source>
        <dbReference type="EMBL" id="GMT11762.1"/>
    </source>
</evidence>
<dbReference type="Pfam" id="PF01603">
    <property type="entry name" value="B56"/>
    <property type="match status" value="1"/>
</dbReference>
<dbReference type="PANTHER" id="PTHR10257:SF3">
    <property type="entry name" value="SERINE_THREONINE-PROTEIN PHOSPHATASE 2A 56 KDA REGULATORY SUBUNIT GAMMA ISOFORM"/>
    <property type="match status" value="1"/>
</dbReference>
<dbReference type="InterPro" id="IPR016024">
    <property type="entry name" value="ARM-type_fold"/>
</dbReference>
<accession>A0AAV5UYV0</accession>
<dbReference type="GO" id="GO:0005634">
    <property type="term" value="C:nucleus"/>
    <property type="evidence" value="ECO:0007669"/>
    <property type="project" value="TreeGrafter"/>
</dbReference>
<dbReference type="AlphaFoldDB" id="A0AAV5UYV0"/>